<dbReference type="InterPro" id="IPR001437">
    <property type="entry name" value="Tscrpt_elong_fac_GreA/B_C"/>
</dbReference>
<evidence type="ECO:0000256" key="2">
    <source>
        <dbReference type="ARBA" id="ARBA00013729"/>
    </source>
</evidence>
<evidence type="ECO:0000256" key="4">
    <source>
        <dbReference type="ARBA" id="ARBA00023125"/>
    </source>
</evidence>
<dbReference type="FunFam" id="1.10.287.180:FF:000001">
    <property type="entry name" value="Transcription elongation factor GreA"/>
    <property type="match status" value="1"/>
</dbReference>
<feature type="domain" description="Transcription elongation factor GreA/GreB C-terminal" evidence="10">
    <location>
        <begin position="83"/>
        <end position="156"/>
    </location>
</feature>
<evidence type="ECO:0000256" key="8">
    <source>
        <dbReference type="HAMAP-Rule" id="MF_00105"/>
    </source>
</evidence>
<keyword evidence="12" id="KW-0648">Protein biosynthesis</keyword>
<dbReference type="NCBIfam" id="TIGR01462">
    <property type="entry name" value="greA"/>
    <property type="match status" value="1"/>
</dbReference>
<dbReference type="PROSITE" id="PS00830">
    <property type="entry name" value="GREAB_2"/>
    <property type="match status" value="1"/>
</dbReference>
<dbReference type="FunFam" id="3.10.50.30:FF:000001">
    <property type="entry name" value="Transcription elongation factor GreA"/>
    <property type="match status" value="1"/>
</dbReference>
<dbReference type="GO" id="GO:0006354">
    <property type="term" value="P:DNA-templated transcription elongation"/>
    <property type="evidence" value="ECO:0007669"/>
    <property type="project" value="TreeGrafter"/>
</dbReference>
<dbReference type="SUPFAM" id="SSF54534">
    <property type="entry name" value="FKBP-like"/>
    <property type="match status" value="1"/>
</dbReference>
<name>A0AAU8FRC8_9BACT</name>
<dbReference type="Pfam" id="PF01272">
    <property type="entry name" value="GreA_GreB"/>
    <property type="match status" value="1"/>
</dbReference>
<evidence type="ECO:0000259" key="11">
    <source>
        <dbReference type="Pfam" id="PF03449"/>
    </source>
</evidence>
<gene>
    <name evidence="8 12" type="primary">greA</name>
    <name evidence="12" type="ORF">ABV298_08330</name>
</gene>
<dbReference type="PANTHER" id="PTHR30437">
    <property type="entry name" value="TRANSCRIPTION ELONGATION FACTOR GREA"/>
    <property type="match status" value="1"/>
</dbReference>
<dbReference type="RefSeq" id="WP_353721688.1">
    <property type="nucleotide sequence ID" value="NZ_CP159289.1"/>
</dbReference>
<dbReference type="Pfam" id="PF03449">
    <property type="entry name" value="GreA_GreB_N"/>
    <property type="match status" value="1"/>
</dbReference>
<dbReference type="GO" id="GO:0003746">
    <property type="term" value="F:translation elongation factor activity"/>
    <property type="evidence" value="ECO:0007669"/>
    <property type="project" value="UniProtKB-KW"/>
</dbReference>
<dbReference type="Gene3D" id="1.10.287.180">
    <property type="entry name" value="Transcription elongation factor, GreA/GreB, N-terminal domain"/>
    <property type="match status" value="1"/>
</dbReference>
<dbReference type="InterPro" id="IPR028624">
    <property type="entry name" value="Tscrpt_elong_fac_GreA/B"/>
</dbReference>
<evidence type="ECO:0000256" key="6">
    <source>
        <dbReference type="ARBA" id="ARBA00024916"/>
    </source>
</evidence>
<dbReference type="NCBIfam" id="NF001263">
    <property type="entry name" value="PRK00226.1-4"/>
    <property type="match status" value="1"/>
</dbReference>
<evidence type="ECO:0000256" key="9">
    <source>
        <dbReference type="RuleBase" id="RU000556"/>
    </source>
</evidence>
<keyword evidence="5 8" id="KW-0804">Transcription</keyword>
<evidence type="ECO:0000256" key="1">
    <source>
        <dbReference type="ARBA" id="ARBA00008213"/>
    </source>
</evidence>
<proteinExistence type="inferred from homology"/>
<evidence type="ECO:0000259" key="10">
    <source>
        <dbReference type="Pfam" id="PF01272"/>
    </source>
</evidence>
<dbReference type="PROSITE" id="PS00829">
    <property type="entry name" value="GREAB_1"/>
    <property type="match status" value="1"/>
</dbReference>
<dbReference type="InterPro" id="IPR023459">
    <property type="entry name" value="Tscrpt_elong_fac_GreA/B_fam"/>
</dbReference>
<dbReference type="InterPro" id="IPR022691">
    <property type="entry name" value="Tscrpt_elong_fac_GreA/B_N"/>
</dbReference>
<reference evidence="12" key="1">
    <citation type="submission" date="2024-06" db="EMBL/GenBank/DDBJ databases">
        <title>Sequencing and assembly of the genome of Dyadobacter sp. strain 676, a symbiont of Cyamopsis tetragonoloba.</title>
        <authorList>
            <person name="Guro P."/>
            <person name="Sazanova A."/>
            <person name="Kuznetsova I."/>
            <person name="Belimov A."/>
            <person name="Safronova V."/>
        </authorList>
    </citation>
    <scope>NUCLEOTIDE SEQUENCE</scope>
    <source>
        <strain evidence="12">676</strain>
    </source>
</reference>
<feature type="domain" description="Transcription elongation factor GreA/GreB N-terminal" evidence="11">
    <location>
        <begin position="6"/>
        <end position="75"/>
    </location>
</feature>
<evidence type="ECO:0000256" key="3">
    <source>
        <dbReference type="ARBA" id="ARBA00023015"/>
    </source>
</evidence>
<dbReference type="NCBIfam" id="NF001261">
    <property type="entry name" value="PRK00226.1-2"/>
    <property type="match status" value="1"/>
</dbReference>
<dbReference type="GO" id="GO:0032784">
    <property type="term" value="P:regulation of DNA-templated transcription elongation"/>
    <property type="evidence" value="ECO:0007669"/>
    <property type="project" value="UniProtKB-UniRule"/>
</dbReference>
<sequence length="161" mass="17758">MAKISYYTEEGLNKLRNELNEMKTKGRTEIARQIAEARDKGDLSENAEYDAAKDAQGMHEMKIAKLEEILSNARVIDESSMDTSQVSVLSKVKIKNRKNGMEVTYTLVSEEEADLKAGKISVGSPIGKGLLGKKVGETTEIKVPAGLMEFEVLDISRFTGE</sequence>
<evidence type="ECO:0000313" key="12">
    <source>
        <dbReference type="EMBL" id="XCH26395.1"/>
    </source>
</evidence>
<dbReference type="Gene3D" id="3.10.50.30">
    <property type="entry name" value="Transcription elongation factor, GreA/GreB, C-terminal domain"/>
    <property type="match status" value="1"/>
</dbReference>
<dbReference type="AlphaFoldDB" id="A0AAU8FRC8"/>
<dbReference type="HAMAP" id="MF_00105">
    <property type="entry name" value="GreA_GreB"/>
    <property type="match status" value="1"/>
</dbReference>
<dbReference type="PANTHER" id="PTHR30437:SF4">
    <property type="entry name" value="TRANSCRIPTION ELONGATION FACTOR GREA"/>
    <property type="match status" value="1"/>
</dbReference>
<dbReference type="GO" id="GO:0003677">
    <property type="term" value="F:DNA binding"/>
    <property type="evidence" value="ECO:0007669"/>
    <property type="project" value="UniProtKB-UniRule"/>
</dbReference>
<keyword evidence="4 8" id="KW-0238">DNA-binding</keyword>
<evidence type="ECO:0000256" key="7">
    <source>
        <dbReference type="ARBA" id="ARBA00030776"/>
    </source>
</evidence>
<dbReference type="PIRSF" id="PIRSF006092">
    <property type="entry name" value="GreA_GreB"/>
    <property type="match status" value="1"/>
</dbReference>
<dbReference type="EMBL" id="CP159289">
    <property type="protein sequence ID" value="XCH26395.1"/>
    <property type="molecule type" value="Genomic_DNA"/>
</dbReference>
<comment type="function">
    <text evidence="6 8 9">Necessary for efficient RNA polymerase transcription elongation past template-encoded arresting sites. The arresting sites in DNA have the property of trapping a certain fraction of elongating RNA polymerases that pass through, resulting in locked ternary complexes. Cleavage of the nascent transcript by cleavage factors such as GreA or GreB allows the resumption of elongation from the new 3'terminus. GreA releases sequences of 2 to 3 nucleotides.</text>
</comment>
<keyword evidence="12" id="KW-0251">Elongation factor</keyword>
<organism evidence="12">
    <name type="scientific">Dyadobacter sp. 676</name>
    <dbReference type="NCBI Taxonomy" id="3088362"/>
    <lineage>
        <taxon>Bacteria</taxon>
        <taxon>Pseudomonadati</taxon>
        <taxon>Bacteroidota</taxon>
        <taxon>Cytophagia</taxon>
        <taxon>Cytophagales</taxon>
        <taxon>Spirosomataceae</taxon>
        <taxon>Dyadobacter</taxon>
    </lineage>
</organism>
<accession>A0AAU8FRC8</accession>
<protein>
    <recommendedName>
        <fullName evidence="2 8">Transcription elongation factor GreA</fullName>
    </recommendedName>
    <alternativeName>
        <fullName evidence="7 8">Transcript cleavage factor GreA</fullName>
    </alternativeName>
</protein>
<evidence type="ECO:0000256" key="5">
    <source>
        <dbReference type="ARBA" id="ARBA00023163"/>
    </source>
</evidence>
<dbReference type="InterPro" id="IPR036805">
    <property type="entry name" value="Tscrpt_elong_fac_GreA/B_N_sf"/>
</dbReference>
<comment type="similarity">
    <text evidence="1 8 9">Belongs to the GreA/GreB family.</text>
</comment>
<keyword evidence="3 8" id="KW-0805">Transcription regulation</keyword>
<dbReference type="InterPro" id="IPR006359">
    <property type="entry name" value="Tscrpt_elong_fac_GreA"/>
</dbReference>
<dbReference type="InterPro" id="IPR018151">
    <property type="entry name" value="TF_GreA/GreB_CS"/>
</dbReference>
<dbReference type="GO" id="GO:0070063">
    <property type="term" value="F:RNA polymerase binding"/>
    <property type="evidence" value="ECO:0007669"/>
    <property type="project" value="InterPro"/>
</dbReference>
<dbReference type="InterPro" id="IPR036953">
    <property type="entry name" value="GreA/GreB_C_sf"/>
</dbReference>
<dbReference type="SUPFAM" id="SSF46557">
    <property type="entry name" value="GreA transcript cleavage protein, N-terminal domain"/>
    <property type="match status" value="1"/>
</dbReference>